<protein>
    <recommendedName>
        <fullName evidence="3">Membrane fusogenic activity</fullName>
    </recommendedName>
</protein>
<dbReference type="AlphaFoldDB" id="E6PUE4"/>
<evidence type="ECO:0008006" key="3">
    <source>
        <dbReference type="Google" id="ProtNLM"/>
    </source>
</evidence>
<dbReference type="InterPro" id="IPR007475">
    <property type="entry name" value="UbiK"/>
</dbReference>
<comment type="caution">
    <text evidence="2">The sequence shown here is derived from an EMBL/GenBank/DDBJ whole genome shotgun (WGS) entry which is preliminary data.</text>
</comment>
<dbReference type="PANTHER" id="PTHR38040:SF1">
    <property type="entry name" value="UBIQUINONE BIOSYNTHESIS ACCESSORY FACTOR UBIK"/>
    <property type="match status" value="1"/>
</dbReference>
<name>E6PUE4_9ZZZZ</name>
<proteinExistence type="predicted"/>
<gene>
    <name evidence="2" type="ORF">CARN2_4032</name>
</gene>
<feature type="region of interest" description="Disordered" evidence="1">
    <location>
        <begin position="149"/>
        <end position="189"/>
    </location>
</feature>
<sequence>MRGFHSESAAVSGLDGLTPATSHRCLQPRTALPIPGCDKFLSPDLLVLPRLPPQWRLTHRFIASQRPYATPFATMTTSTPNSPKAFLRRAAEALDKSPLKDMQRNARALAQSAVGRLDLVTRDEFDALQAMLAASSQRIAQLEAQVAALENPQQSASGLPPSGDGKTSGGRAFSPEAPLATPSDKPAAP</sequence>
<evidence type="ECO:0000313" key="2">
    <source>
        <dbReference type="EMBL" id="CBH98551.1"/>
    </source>
</evidence>
<accession>E6PUE4</accession>
<reference evidence="2" key="1">
    <citation type="submission" date="2009-10" db="EMBL/GenBank/DDBJ databases">
        <title>Diversity of trophic interactions inside an arsenic-rich microbial ecosystem.</title>
        <authorList>
            <person name="Bertin P.N."/>
            <person name="Heinrich-Salmeron A."/>
            <person name="Pelletier E."/>
            <person name="Goulhen-Chollet F."/>
            <person name="Arsene-Ploetze F."/>
            <person name="Gallien S."/>
            <person name="Calteau A."/>
            <person name="Vallenet D."/>
            <person name="Casiot C."/>
            <person name="Chane-Woon-Ming B."/>
            <person name="Giloteaux L."/>
            <person name="Barakat M."/>
            <person name="Bonnefoy V."/>
            <person name="Bruneel O."/>
            <person name="Chandler M."/>
            <person name="Cleiss J."/>
            <person name="Duran R."/>
            <person name="Elbaz-Poulichet F."/>
            <person name="Fonknechten N."/>
            <person name="Lauga B."/>
            <person name="Mornico D."/>
            <person name="Ortet P."/>
            <person name="Schaeffer C."/>
            <person name="Siguier P."/>
            <person name="Alexander Thil Smith A."/>
            <person name="Van Dorsselaer A."/>
            <person name="Weissenbach J."/>
            <person name="Medigue C."/>
            <person name="Le Paslier D."/>
        </authorList>
    </citation>
    <scope>NUCLEOTIDE SEQUENCE</scope>
</reference>
<dbReference type="PANTHER" id="PTHR38040">
    <property type="entry name" value="UBIQUINONE BIOSYNTHESIS ACCESSORY FACTOR UBIK"/>
    <property type="match status" value="1"/>
</dbReference>
<dbReference type="EMBL" id="CABM01000056">
    <property type="protein sequence ID" value="CBH98551.1"/>
    <property type="molecule type" value="Genomic_DNA"/>
</dbReference>
<dbReference type="Pfam" id="PF04380">
    <property type="entry name" value="BMFP"/>
    <property type="match status" value="1"/>
</dbReference>
<evidence type="ECO:0000256" key="1">
    <source>
        <dbReference type="SAM" id="MobiDB-lite"/>
    </source>
</evidence>
<organism evidence="2">
    <name type="scientific">mine drainage metagenome</name>
    <dbReference type="NCBI Taxonomy" id="410659"/>
    <lineage>
        <taxon>unclassified sequences</taxon>
        <taxon>metagenomes</taxon>
        <taxon>ecological metagenomes</taxon>
    </lineage>
</organism>